<comment type="caution">
    <text evidence="2">The sequence shown here is derived from an EMBL/GenBank/DDBJ whole genome shotgun (WGS) entry which is preliminary data.</text>
</comment>
<name>A0A4R1I3X9_ANCAQ</name>
<keyword evidence="3" id="KW-1185">Reference proteome</keyword>
<feature type="region of interest" description="Disordered" evidence="1">
    <location>
        <begin position="1"/>
        <end position="22"/>
    </location>
</feature>
<gene>
    <name evidence="2" type="ORF">EV667_0072</name>
</gene>
<dbReference type="EMBL" id="SMFY01000001">
    <property type="protein sequence ID" value="TCK29987.1"/>
    <property type="molecule type" value="Genomic_DNA"/>
</dbReference>
<reference evidence="2 3" key="1">
    <citation type="submission" date="2019-03" db="EMBL/GenBank/DDBJ databases">
        <title>Genomic Encyclopedia of Type Strains, Phase IV (KMG-IV): sequencing the most valuable type-strain genomes for metagenomic binning, comparative biology and taxonomic classification.</title>
        <authorList>
            <person name="Goeker M."/>
        </authorList>
    </citation>
    <scope>NUCLEOTIDE SEQUENCE [LARGE SCALE GENOMIC DNA]</scope>
    <source>
        <strain evidence="2 3">DSM 101</strain>
    </source>
</reference>
<dbReference type="AlphaFoldDB" id="A0A4R1I3X9"/>
<dbReference type="Proteomes" id="UP000295030">
    <property type="component" value="Unassembled WGS sequence"/>
</dbReference>
<feature type="region of interest" description="Disordered" evidence="1">
    <location>
        <begin position="41"/>
        <end position="106"/>
    </location>
</feature>
<evidence type="ECO:0000313" key="2">
    <source>
        <dbReference type="EMBL" id="TCK29987.1"/>
    </source>
</evidence>
<protein>
    <submittedName>
        <fullName evidence="2">Uncharacterized protein</fullName>
    </submittedName>
</protein>
<sequence>MTGRTKASVAPRGKRASAGKGDAQLVNVMHNWSTSCVWSRPGAPAPAPMGARRDGGAARPGGPNRRRVRRNANVRLETLPPASSRNDPGCRPVSARHAGADPGHPPPAAVGLRVCRVGVQTVSLGDWSIHTPRLNHRAKPSAGALLRERGNDAPARNWPRLCGCVTAWCNDGRQPPPALCDAPARTCQRRHMSAWLNASSQTSAHRPRTHWSGHMQACALTRLATRSPRTHRPRYTRKSRHPHGSAPPNGRRRSGGACEWAAPERQRPPPCGTYIFAPPPPGVPGLLHRPAPRPALPILPAPCAKPAALPCRLLFRRRWRCGRRRRGKRAPRRDGAARQPRRRQDRPGCAPPAAPGDSRAPKGA</sequence>
<feature type="region of interest" description="Disordered" evidence="1">
    <location>
        <begin position="323"/>
        <end position="364"/>
    </location>
</feature>
<proteinExistence type="predicted"/>
<feature type="compositionally biased region" description="Basic residues" evidence="1">
    <location>
        <begin position="228"/>
        <end position="243"/>
    </location>
</feature>
<feature type="region of interest" description="Disordered" evidence="1">
    <location>
        <begin position="223"/>
        <end position="271"/>
    </location>
</feature>
<evidence type="ECO:0000313" key="3">
    <source>
        <dbReference type="Proteomes" id="UP000295030"/>
    </source>
</evidence>
<organism evidence="2 3">
    <name type="scientific">Ancylobacter aquaticus</name>
    <dbReference type="NCBI Taxonomy" id="100"/>
    <lineage>
        <taxon>Bacteria</taxon>
        <taxon>Pseudomonadati</taxon>
        <taxon>Pseudomonadota</taxon>
        <taxon>Alphaproteobacteria</taxon>
        <taxon>Hyphomicrobiales</taxon>
        <taxon>Xanthobacteraceae</taxon>
        <taxon>Ancylobacter</taxon>
    </lineage>
</organism>
<accession>A0A4R1I3X9</accession>
<evidence type="ECO:0000256" key="1">
    <source>
        <dbReference type="SAM" id="MobiDB-lite"/>
    </source>
</evidence>